<evidence type="ECO:0000313" key="1">
    <source>
        <dbReference type="EMBL" id="SFR50370.1"/>
    </source>
</evidence>
<keyword evidence="2" id="KW-1185">Reference proteome</keyword>
<dbReference type="STRING" id="400055.SAMN04490243_2370"/>
<proteinExistence type="predicted"/>
<sequence>MAKTPYRKKVFLTDVFTVEKGLKNSEIPLLDTSDTIWEWDGVIWKDSVSARPA</sequence>
<protein>
    <submittedName>
        <fullName evidence="1">Uncharacterized protein</fullName>
    </submittedName>
</protein>
<accession>A0A1I6H7L9</accession>
<gene>
    <name evidence="1" type="ORF">SAMN04490243_2370</name>
</gene>
<dbReference type="EMBL" id="FOYQ01000002">
    <property type="protein sequence ID" value="SFR50370.1"/>
    <property type="molecule type" value="Genomic_DNA"/>
</dbReference>
<dbReference type="AlphaFoldDB" id="A0A1I6H7L9"/>
<organism evidence="1 2">
    <name type="scientific">Robiginitalea myxolifaciens</name>
    <dbReference type="NCBI Taxonomy" id="400055"/>
    <lineage>
        <taxon>Bacteria</taxon>
        <taxon>Pseudomonadati</taxon>
        <taxon>Bacteroidota</taxon>
        <taxon>Flavobacteriia</taxon>
        <taxon>Flavobacteriales</taxon>
        <taxon>Flavobacteriaceae</taxon>
        <taxon>Robiginitalea</taxon>
    </lineage>
</organism>
<reference evidence="1 2" key="1">
    <citation type="submission" date="2016-10" db="EMBL/GenBank/DDBJ databases">
        <authorList>
            <person name="de Groot N.N."/>
        </authorList>
    </citation>
    <scope>NUCLEOTIDE SEQUENCE [LARGE SCALE GENOMIC DNA]</scope>
    <source>
        <strain evidence="1 2">DSM 21019</strain>
    </source>
</reference>
<name>A0A1I6H7L9_9FLAO</name>
<evidence type="ECO:0000313" key="2">
    <source>
        <dbReference type="Proteomes" id="UP000199534"/>
    </source>
</evidence>
<dbReference type="Proteomes" id="UP000199534">
    <property type="component" value="Unassembled WGS sequence"/>
</dbReference>